<keyword evidence="1" id="KW-1133">Transmembrane helix</keyword>
<dbReference type="EMBL" id="DF820467">
    <property type="protein sequence ID" value="GAK58340.1"/>
    <property type="molecule type" value="Genomic_DNA"/>
</dbReference>
<organism evidence="2">
    <name type="scientific">Vecturithrix granuli</name>
    <dbReference type="NCBI Taxonomy" id="1499967"/>
    <lineage>
        <taxon>Bacteria</taxon>
        <taxon>Candidatus Moduliflexota</taxon>
        <taxon>Candidatus Vecturitrichia</taxon>
        <taxon>Candidatus Vecturitrichales</taxon>
        <taxon>Candidatus Vecturitrichaceae</taxon>
        <taxon>Candidatus Vecturithrix</taxon>
    </lineage>
</organism>
<evidence type="ECO:0000256" key="1">
    <source>
        <dbReference type="SAM" id="Phobius"/>
    </source>
</evidence>
<evidence type="ECO:0000313" key="2">
    <source>
        <dbReference type="EMBL" id="GAK58340.1"/>
    </source>
</evidence>
<dbReference type="Proteomes" id="UP000030661">
    <property type="component" value="Unassembled WGS sequence"/>
</dbReference>
<evidence type="ECO:0000313" key="3">
    <source>
        <dbReference type="Proteomes" id="UP000030661"/>
    </source>
</evidence>
<dbReference type="HOGENOM" id="CLU_999871_0_0_0"/>
<keyword evidence="3" id="KW-1185">Reference proteome</keyword>
<sequence>MSITVFYHRICQWSVIGVLLLIMVSVLVPVVTRAQQTTPASEGVIVNKIEDLVGIWESQHGDSGAKAYRQYEANGTIREAYSLDNLQTSPLHIGHVWFENNVYCQKNDHPLAPDSPGKYEVRIHKAKGMPDRLSFRVIDDADKFRVKDFTAGMTRVEPALQTTGEIVTRIEVLVGLWKTHFRGIEAYMQYAPDGTYWLAYNRENLQSFPLVAGRVWFEGSVYYQQDQGGGYPSPYTGKYEVLIQKEGDVPVHLVFRVIDDPEKTRVKDLTAGMTRVEP</sequence>
<reference evidence="2" key="1">
    <citation type="journal article" date="2015" name="PeerJ">
        <title>First genomic representation of candidate bacterial phylum KSB3 points to enhanced environmental sensing as a trigger of wastewater bulking.</title>
        <authorList>
            <person name="Sekiguchi Y."/>
            <person name="Ohashi A."/>
            <person name="Parks D.H."/>
            <person name="Yamauchi T."/>
            <person name="Tyson G.W."/>
            <person name="Hugenholtz P."/>
        </authorList>
    </citation>
    <scope>NUCLEOTIDE SEQUENCE [LARGE SCALE GENOMIC DNA]</scope>
</reference>
<keyword evidence="1" id="KW-0472">Membrane</keyword>
<accession>A0A081C185</accession>
<name>A0A081C185_VECG1</name>
<feature type="transmembrane region" description="Helical" evidence="1">
    <location>
        <begin position="12"/>
        <end position="31"/>
    </location>
</feature>
<dbReference type="AlphaFoldDB" id="A0A081C185"/>
<gene>
    <name evidence="2" type="ORF">U27_05314</name>
</gene>
<proteinExistence type="predicted"/>
<protein>
    <submittedName>
        <fullName evidence="2">Uncharacterized protein</fullName>
    </submittedName>
</protein>
<keyword evidence="1" id="KW-0812">Transmembrane</keyword>